<sequence>MHNMRFVISMSLSDRLMGSTGGALEASFATSRTAMLTNILRREYPHSSINITTVILNPHSLPDYLPGDIDKGCGRAGVLQRLPNHPNRRINRA</sequence>
<gene>
    <name evidence="1" type="ORF">CBM2634_B60052</name>
</gene>
<organism evidence="1 2">
    <name type="scientific">Cupriavidus taiwanensis</name>
    <dbReference type="NCBI Taxonomy" id="164546"/>
    <lineage>
        <taxon>Bacteria</taxon>
        <taxon>Pseudomonadati</taxon>
        <taxon>Pseudomonadota</taxon>
        <taxon>Betaproteobacteria</taxon>
        <taxon>Burkholderiales</taxon>
        <taxon>Burkholderiaceae</taxon>
        <taxon>Cupriavidus</taxon>
    </lineage>
</organism>
<proteinExistence type="predicted"/>
<reference evidence="1 2" key="1">
    <citation type="submission" date="2018-01" db="EMBL/GenBank/DDBJ databases">
        <authorList>
            <person name="Gaut B.S."/>
            <person name="Morton B.R."/>
            <person name="Clegg M.T."/>
            <person name="Duvall M.R."/>
        </authorList>
    </citation>
    <scope>NUCLEOTIDE SEQUENCE [LARGE SCALE GENOMIC DNA]</scope>
    <source>
        <strain evidence="1">Cupriavidus taiwanensis cmp 52</strain>
    </source>
</reference>
<dbReference type="EMBL" id="OVTA01000047">
    <property type="protein sequence ID" value="SPS01636.1"/>
    <property type="molecule type" value="Genomic_DNA"/>
</dbReference>
<name>A0A375JDI6_9BURK</name>
<protein>
    <submittedName>
        <fullName evidence="1">Uncharacterized protein</fullName>
    </submittedName>
</protein>
<dbReference type="Proteomes" id="UP000256805">
    <property type="component" value="Unassembled WGS sequence"/>
</dbReference>
<accession>A0A375JDI6</accession>
<dbReference type="AlphaFoldDB" id="A0A375JDI6"/>
<evidence type="ECO:0000313" key="2">
    <source>
        <dbReference type="Proteomes" id="UP000256805"/>
    </source>
</evidence>
<evidence type="ECO:0000313" key="1">
    <source>
        <dbReference type="EMBL" id="SPS01636.1"/>
    </source>
</evidence>